<organism evidence="1">
    <name type="scientific">Siphoviridae sp. ct5co22</name>
    <dbReference type="NCBI Taxonomy" id="2826294"/>
    <lineage>
        <taxon>Viruses</taxon>
        <taxon>Duplodnaviria</taxon>
        <taxon>Heunggongvirae</taxon>
        <taxon>Uroviricota</taxon>
        <taxon>Caudoviricetes</taxon>
    </lineage>
</organism>
<protein>
    <submittedName>
        <fullName evidence="1">Crossover junction endodeoxyribonuclease</fullName>
    </submittedName>
</protein>
<dbReference type="InterPro" id="IPR036614">
    <property type="entry name" value="RusA-like_sf"/>
</dbReference>
<dbReference type="GO" id="GO:0006281">
    <property type="term" value="P:DNA repair"/>
    <property type="evidence" value="ECO:0007669"/>
    <property type="project" value="InterPro"/>
</dbReference>
<proteinExistence type="predicted"/>
<sequence>MTASWRCAFLWPSRAAASAGEGQTRKCARQNCFWRNDRGEKESDVRMIRFDIQYPRGGKARTIWNRRFGLNAYYTGKSWPERKKDAEELHMIARVAMHKAGIEAVVFEGPVEVRFFWADRLDIDNHAILGKAFVDAMKGYILSDDSPRHYQKVSHQFWDGDCIRVEVEELHGALQN</sequence>
<reference evidence="1" key="1">
    <citation type="journal article" date="2021" name="Proc. Natl. Acad. Sci. U.S.A.">
        <title>A Catalog of Tens of Thousands of Viruses from Human Metagenomes Reveals Hidden Associations with Chronic Diseases.</title>
        <authorList>
            <person name="Tisza M.J."/>
            <person name="Buck C.B."/>
        </authorList>
    </citation>
    <scope>NUCLEOTIDE SEQUENCE</scope>
    <source>
        <strain evidence="1">Ct5co22</strain>
    </source>
</reference>
<evidence type="ECO:0000313" key="1">
    <source>
        <dbReference type="EMBL" id="DAE22604.1"/>
    </source>
</evidence>
<dbReference type="Gene3D" id="3.30.1330.70">
    <property type="entry name" value="Holliday junction resolvase RusA"/>
    <property type="match status" value="1"/>
</dbReference>
<dbReference type="SUPFAM" id="SSF103084">
    <property type="entry name" value="Holliday junction resolvase RusA"/>
    <property type="match status" value="1"/>
</dbReference>
<name>A0A8S5QVC6_9CAUD</name>
<dbReference type="GO" id="GO:0006310">
    <property type="term" value="P:DNA recombination"/>
    <property type="evidence" value="ECO:0007669"/>
    <property type="project" value="InterPro"/>
</dbReference>
<dbReference type="GO" id="GO:0000287">
    <property type="term" value="F:magnesium ion binding"/>
    <property type="evidence" value="ECO:0007669"/>
    <property type="project" value="InterPro"/>
</dbReference>
<dbReference type="EMBL" id="BK015735">
    <property type="protein sequence ID" value="DAE22604.1"/>
    <property type="molecule type" value="Genomic_DNA"/>
</dbReference>
<accession>A0A8S5QVC6</accession>